<organism evidence="2 3">
    <name type="scientific">Achromobacter deleyi</name>
    <dbReference type="NCBI Taxonomy" id="1353891"/>
    <lineage>
        <taxon>Bacteria</taxon>
        <taxon>Pseudomonadati</taxon>
        <taxon>Pseudomonadota</taxon>
        <taxon>Betaproteobacteria</taxon>
        <taxon>Burkholderiales</taxon>
        <taxon>Alcaligenaceae</taxon>
        <taxon>Achromobacter</taxon>
    </lineage>
</organism>
<proteinExistence type="predicted"/>
<dbReference type="EMBL" id="CADIJO010000023">
    <property type="protein sequence ID" value="CAB3733230.1"/>
    <property type="molecule type" value="Genomic_DNA"/>
</dbReference>
<protein>
    <submittedName>
        <fullName evidence="2">Uncharacterized protein</fullName>
    </submittedName>
</protein>
<gene>
    <name evidence="2" type="ORF">LMG3458_05040</name>
</gene>
<evidence type="ECO:0000256" key="1">
    <source>
        <dbReference type="SAM" id="MobiDB-lite"/>
    </source>
</evidence>
<dbReference type="AlphaFoldDB" id="A0A6S7AHV1"/>
<evidence type="ECO:0000313" key="2">
    <source>
        <dbReference type="EMBL" id="CAB3733230.1"/>
    </source>
</evidence>
<evidence type="ECO:0000313" key="3">
    <source>
        <dbReference type="Proteomes" id="UP000494111"/>
    </source>
</evidence>
<accession>A0A6S7AHV1</accession>
<dbReference type="Proteomes" id="UP000494111">
    <property type="component" value="Unassembled WGS sequence"/>
</dbReference>
<reference evidence="2 3" key="1">
    <citation type="submission" date="2020-04" db="EMBL/GenBank/DDBJ databases">
        <authorList>
            <person name="De Canck E."/>
        </authorList>
    </citation>
    <scope>NUCLEOTIDE SEQUENCE [LARGE SCALE GENOMIC DNA]</scope>
    <source>
        <strain evidence="2 3">LMG 3458</strain>
    </source>
</reference>
<name>A0A6S7AHV1_9BURK</name>
<feature type="compositionally biased region" description="Low complexity" evidence="1">
    <location>
        <begin position="168"/>
        <end position="178"/>
    </location>
</feature>
<sequence>MAAAAGKAAADRLARGRIAGRVQPGHRGGAVGAGQAQAAGAAHRAFQPQGHGETLGKGIDAAAIERQEEIGLRGAHGGTGRLVGQVQPGVDLLAQEFTSDDRTPALGRRARNRHAIGIGERRPVIEQRLGDRTEFRRNRVGVGKFHAGQFRAQLGGHQQPVAGQHIAAQRAAQERTAAGSDDHRAGAHRPGAATLAVHPGGARHGAIGVTQQFQYRMVVQDLAARLLDLLAHQAHVFRALQRIAARHAGRVLRKRIAPVGQGIDAVPGLVQHAAHPAGIGQAAAHLVAAGHGGLALLRVRVHVPDGGAGSGRGARRTTVALVRQDHAGARLCGLDRGPRPRGSAADDEDVRLVARIGAALRRRVADSHGTSDAYLRDAKNGMVGRCAASANDGSAICKSPRTPLRGVSCQRDQATAAACTGSGAPWPEPGRAASSSRV</sequence>
<feature type="region of interest" description="Disordered" evidence="1">
    <location>
        <begin position="419"/>
        <end position="438"/>
    </location>
</feature>
<feature type="region of interest" description="Disordered" evidence="1">
    <location>
        <begin position="168"/>
        <end position="189"/>
    </location>
</feature>